<name>A0A8J3B2V8_9BURK</name>
<dbReference type="EMBL" id="BMDP01000004">
    <property type="protein sequence ID" value="GGI55632.1"/>
    <property type="molecule type" value="Genomic_DNA"/>
</dbReference>
<dbReference type="AlphaFoldDB" id="A0A8J3B2V8"/>
<dbReference type="Gene3D" id="3.30.160.670">
    <property type="match status" value="1"/>
</dbReference>
<protein>
    <recommendedName>
        <fullName evidence="3">DUF4136 domain-containing protein</fullName>
    </recommendedName>
</protein>
<proteinExistence type="predicted"/>
<evidence type="ECO:0000256" key="2">
    <source>
        <dbReference type="SAM" id="SignalP"/>
    </source>
</evidence>
<organism evidence="4 5">
    <name type="scientific">Oxalicibacterium solurbis</name>
    <dbReference type="NCBI Taxonomy" id="69280"/>
    <lineage>
        <taxon>Bacteria</taxon>
        <taxon>Pseudomonadati</taxon>
        <taxon>Pseudomonadota</taxon>
        <taxon>Betaproteobacteria</taxon>
        <taxon>Burkholderiales</taxon>
        <taxon>Oxalobacteraceae</taxon>
        <taxon>Oxalicibacterium</taxon>
    </lineage>
</organism>
<evidence type="ECO:0000256" key="1">
    <source>
        <dbReference type="SAM" id="MobiDB-lite"/>
    </source>
</evidence>
<dbReference type="InterPro" id="IPR025411">
    <property type="entry name" value="DUF4136"/>
</dbReference>
<evidence type="ECO:0000313" key="5">
    <source>
        <dbReference type="Proteomes" id="UP000627205"/>
    </source>
</evidence>
<evidence type="ECO:0000259" key="3">
    <source>
        <dbReference type="Pfam" id="PF13590"/>
    </source>
</evidence>
<dbReference type="RefSeq" id="WP_188422740.1">
    <property type="nucleotide sequence ID" value="NZ_BMDP01000004.1"/>
</dbReference>
<reference evidence="4" key="1">
    <citation type="journal article" date="2014" name="Int. J. Syst. Evol. Microbiol.">
        <title>Complete genome sequence of Corynebacterium casei LMG S-19264T (=DSM 44701T), isolated from a smear-ripened cheese.</title>
        <authorList>
            <consortium name="US DOE Joint Genome Institute (JGI-PGF)"/>
            <person name="Walter F."/>
            <person name="Albersmeier A."/>
            <person name="Kalinowski J."/>
            <person name="Ruckert C."/>
        </authorList>
    </citation>
    <scope>NUCLEOTIDE SEQUENCE</scope>
    <source>
        <strain evidence="4">CCM 7664</strain>
    </source>
</reference>
<comment type="caution">
    <text evidence="4">The sequence shown here is derived from an EMBL/GenBank/DDBJ whole genome shotgun (WGS) entry which is preliminary data.</text>
</comment>
<sequence length="230" mass="26511">MRRWLWMAMMLSSLLLSGCASFVRSDVVAFHDWPAEMPNKVYIFDRTPEQQNNLEYQSYENLVRAELTRLGFVEAQNPRSAILKVSMRYSIDGRDVRVVEPVVDPYWPYGYGYPFYGPAWRGYYGPYYYDPFWYGPPVTQYREVQYQVFSRQLNVLITRVRDSKKLYDVTVDSDGGNGSLAFAMPYMVKSAFADFPGRSGVPHRVKLEITDKPAANDKLQTEPAPTGSSN</sequence>
<keyword evidence="2" id="KW-0732">Signal</keyword>
<feature type="region of interest" description="Disordered" evidence="1">
    <location>
        <begin position="211"/>
        <end position="230"/>
    </location>
</feature>
<feature type="domain" description="DUF4136" evidence="3">
    <location>
        <begin position="40"/>
        <end position="197"/>
    </location>
</feature>
<feature type="chain" id="PRO_5035210279" description="DUF4136 domain-containing protein" evidence="2">
    <location>
        <begin position="23"/>
        <end position="230"/>
    </location>
</feature>
<keyword evidence="5" id="KW-1185">Reference proteome</keyword>
<dbReference type="PROSITE" id="PS51257">
    <property type="entry name" value="PROKAR_LIPOPROTEIN"/>
    <property type="match status" value="1"/>
</dbReference>
<reference evidence="4" key="2">
    <citation type="submission" date="2020-09" db="EMBL/GenBank/DDBJ databases">
        <authorList>
            <person name="Sun Q."/>
            <person name="Sedlacek I."/>
        </authorList>
    </citation>
    <scope>NUCLEOTIDE SEQUENCE</scope>
    <source>
        <strain evidence="4">CCM 7664</strain>
    </source>
</reference>
<evidence type="ECO:0000313" key="4">
    <source>
        <dbReference type="EMBL" id="GGI55632.1"/>
    </source>
</evidence>
<dbReference type="Pfam" id="PF13590">
    <property type="entry name" value="DUF4136"/>
    <property type="match status" value="1"/>
</dbReference>
<accession>A0A8J3B2V8</accession>
<feature type="signal peptide" evidence="2">
    <location>
        <begin position="1"/>
        <end position="22"/>
    </location>
</feature>
<dbReference type="Proteomes" id="UP000627205">
    <property type="component" value="Unassembled WGS sequence"/>
</dbReference>
<gene>
    <name evidence="4" type="ORF">GCM10011430_28060</name>
</gene>